<gene>
    <name evidence="1" type="ORF">GmarT_41360</name>
</gene>
<accession>A0ABX5YR92</accession>
<proteinExistence type="predicted"/>
<evidence type="ECO:0000313" key="2">
    <source>
        <dbReference type="Proteomes" id="UP000322887"/>
    </source>
</evidence>
<dbReference type="Proteomes" id="UP000322887">
    <property type="component" value="Chromosome"/>
</dbReference>
<dbReference type="GeneID" id="98648613"/>
<sequence>MSDYSDLELDELRAAIRAEVQSEMLATQRSQSGLAMFLRAIGMHVLARMVMNMTISTWQAFKKMIGWS</sequence>
<protein>
    <submittedName>
        <fullName evidence="1">Uncharacterized protein</fullName>
    </submittedName>
</protein>
<dbReference type="EMBL" id="CP042910">
    <property type="protein sequence ID" value="QEG18250.1"/>
    <property type="molecule type" value="Genomic_DNA"/>
</dbReference>
<name>A0ABX5YR92_9PLAN</name>
<reference evidence="1 2" key="1">
    <citation type="submission" date="2019-08" db="EMBL/GenBank/DDBJ databases">
        <title>Deep-cultivation of Planctomycetes and their phenomic and genomic characterization uncovers novel biology.</title>
        <authorList>
            <person name="Wiegand S."/>
            <person name="Jogler M."/>
            <person name="Boedeker C."/>
            <person name="Pinto D."/>
            <person name="Vollmers J."/>
            <person name="Rivas-Marin E."/>
            <person name="Kohn T."/>
            <person name="Peeters S.H."/>
            <person name="Heuer A."/>
            <person name="Rast P."/>
            <person name="Oberbeckmann S."/>
            <person name="Bunk B."/>
            <person name="Jeske O."/>
            <person name="Meyerdierks A."/>
            <person name="Storesund J.E."/>
            <person name="Kallscheuer N."/>
            <person name="Luecker S."/>
            <person name="Lage O.M."/>
            <person name="Pohl T."/>
            <person name="Merkel B.J."/>
            <person name="Hornburger P."/>
            <person name="Mueller R.-W."/>
            <person name="Bruemmer F."/>
            <person name="Labrenz M."/>
            <person name="Spormann A.M."/>
            <person name="Op den Camp H."/>
            <person name="Overmann J."/>
            <person name="Amann R."/>
            <person name="Jetten M.S.M."/>
            <person name="Mascher T."/>
            <person name="Medema M.H."/>
            <person name="Devos D.P."/>
            <person name="Kaster A.-K."/>
            <person name="Ovreas L."/>
            <person name="Rohde M."/>
            <person name="Galperin M.Y."/>
            <person name="Jogler C."/>
        </authorList>
    </citation>
    <scope>NUCLEOTIDE SEQUENCE [LARGE SCALE GENOMIC DNA]</scope>
    <source>
        <strain evidence="1 2">DSM 8797</strain>
    </source>
</reference>
<keyword evidence="2" id="KW-1185">Reference proteome</keyword>
<evidence type="ECO:0000313" key="1">
    <source>
        <dbReference type="EMBL" id="QEG18250.1"/>
    </source>
</evidence>
<dbReference type="RefSeq" id="WP_002646716.1">
    <property type="nucleotide sequence ID" value="NZ_CP042910.1"/>
</dbReference>
<organism evidence="1 2">
    <name type="scientific">Gimesia maris</name>
    <dbReference type="NCBI Taxonomy" id="122"/>
    <lineage>
        <taxon>Bacteria</taxon>
        <taxon>Pseudomonadati</taxon>
        <taxon>Planctomycetota</taxon>
        <taxon>Planctomycetia</taxon>
        <taxon>Planctomycetales</taxon>
        <taxon>Planctomycetaceae</taxon>
        <taxon>Gimesia</taxon>
    </lineage>
</organism>